<gene>
    <name evidence="3" type="ORF">AMS69_17835</name>
</gene>
<evidence type="ECO:0000313" key="3">
    <source>
        <dbReference type="EMBL" id="KOX91584.1"/>
    </source>
</evidence>
<dbReference type="RefSeq" id="WP_053969391.1">
    <property type="nucleotide sequence ID" value="NZ_LIUF01000008.1"/>
</dbReference>
<dbReference type="Proteomes" id="UP000037729">
    <property type="component" value="Unassembled WGS sequence"/>
</dbReference>
<accession>A0A0N0U8P7</accession>
<dbReference type="InterPro" id="IPR025420">
    <property type="entry name" value="DUF4143"/>
</dbReference>
<evidence type="ECO:0000259" key="1">
    <source>
        <dbReference type="Pfam" id="PF13173"/>
    </source>
</evidence>
<dbReference type="PATRIC" id="fig|1705562.3.peg.2053"/>
<sequence length="466" mass="52970">MQRTDFTPDYRQLNPWWDSGDVSEADRYHSERRSDYKYKLDRVRNNRFVTIAGAAGSGKTTILHQIAHDLTIEYGVYPQNVMYLPLGDSRFQIGSDVLADAVDEFATYYWRQDTDPGTGYVLIDDAHATDSWSEQVRDCLDKYDNLTIAVTLPTVARANTDSIEKLNIETSSDLLLPPKYYDVITETRDIEVNKEVVRSVRDALESAADTGDVTGLESAVNSVLDSIESASTLKRGVREFLQGSGRDVTIEDVRNNLELTVYRDVPRYQQFDDRSDLYALCAIAAMYPGQTLGLKNLSEILDCDRRTLQRYIDVLEDFFILTPSYQYKHERRRSVRLYVRDPVLMGSLLDLDYDGLLPTDVEQKLITAVTFDHLKRLGFRFHRSNAPVDFWESGDTDVDFVLETGDGTPIPIVTPDPSGDRAAGDRIEAFCEEHDCTLGVKVSRDAEPDIEENMATLPLWLFLFII</sequence>
<comment type="caution">
    <text evidence="3">The sequence shown here is derived from an EMBL/GenBank/DDBJ whole genome shotgun (WGS) entry which is preliminary data.</text>
</comment>
<reference evidence="3 4" key="1">
    <citation type="submission" date="2015-08" db="EMBL/GenBank/DDBJ databases">
        <title>Genomes of Isolates from Cabo Rojo, PR.</title>
        <authorList>
            <person name="Sanchez-Nieves R.L."/>
            <person name="Montalvo-Rodriguez R."/>
        </authorList>
    </citation>
    <scope>NUCLEOTIDE SEQUENCE [LARGE SCALE GENOMIC DNA]</scope>
    <source>
        <strain evidence="3 4">SL3</strain>
    </source>
</reference>
<name>A0A0N0U8P7_9EURY</name>
<dbReference type="PANTHER" id="PTHR33295:SF18">
    <property type="entry name" value="AAA+ ATPASE DOMAIN-CONTAINING PROTEIN"/>
    <property type="match status" value="1"/>
</dbReference>
<proteinExistence type="predicted"/>
<feature type="domain" description="AAA" evidence="1">
    <location>
        <begin position="46"/>
        <end position="151"/>
    </location>
</feature>
<dbReference type="Pfam" id="PF13635">
    <property type="entry name" value="DUF4143"/>
    <property type="match status" value="1"/>
</dbReference>
<evidence type="ECO:0000259" key="2">
    <source>
        <dbReference type="Pfam" id="PF13635"/>
    </source>
</evidence>
<organism evidence="3 4">
    <name type="scientific">Haloarcula rubripromontorii</name>
    <dbReference type="NCBI Taxonomy" id="1705562"/>
    <lineage>
        <taxon>Archaea</taxon>
        <taxon>Methanobacteriati</taxon>
        <taxon>Methanobacteriota</taxon>
        <taxon>Stenosarchaea group</taxon>
        <taxon>Halobacteria</taxon>
        <taxon>Halobacteriales</taxon>
        <taxon>Haloarculaceae</taxon>
        <taxon>Haloarcula</taxon>
    </lineage>
</organism>
<protein>
    <submittedName>
        <fullName evidence="3">Uncharacterized protein</fullName>
    </submittedName>
</protein>
<keyword evidence="4" id="KW-1185">Reference proteome</keyword>
<dbReference type="InterPro" id="IPR027417">
    <property type="entry name" value="P-loop_NTPase"/>
</dbReference>
<evidence type="ECO:0000313" key="4">
    <source>
        <dbReference type="Proteomes" id="UP000037729"/>
    </source>
</evidence>
<dbReference type="InterPro" id="IPR041682">
    <property type="entry name" value="AAA_14"/>
</dbReference>
<dbReference type="STRING" id="1705562.AMS69_17835"/>
<dbReference type="AlphaFoldDB" id="A0A0N0U8P7"/>
<dbReference type="PANTHER" id="PTHR33295">
    <property type="entry name" value="ATPASE"/>
    <property type="match status" value="1"/>
</dbReference>
<feature type="domain" description="DUF4143" evidence="2">
    <location>
        <begin position="263"/>
        <end position="412"/>
    </location>
</feature>
<dbReference type="SUPFAM" id="SSF52540">
    <property type="entry name" value="P-loop containing nucleoside triphosphate hydrolases"/>
    <property type="match status" value="1"/>
</dbReference>
<dbReference type="Pfam" id="PF13173">
    <property type="entry name" value="AAA_14"/>
    <property type="match status" value="1"/>
</dbReference>
<dbReference type="Gene3D" id="3.40.50.300">
    <property type="entry name" value="P-loop containing nucleotide triphosphate hydrolases"/>
    <property type="match status" value="1"/>
</dbReference>
<dbReference type="EMBL" id="LIUF01000008">
    <property type="protein sequence ID" value="KOX91584.1"/>
    <property type="molecule type" value="Genomic_DNA"/>
</dbReference>
<dbReference type="OrthoDB" id="371918at2157"/>